<dbReference type="InterPro" id="IPR016642">
    <property type="entry name" value="26S_Psome_Rpn2"/>
</dbReference>
<evidence type="ECO:0000256" key="3">
    <source>
        <dbReference type="ARBA" id="ARBA00022737"/>
    </source>
</evidence>
<dbReference type="Pfam" id="PF01851">
    <property type="entry name" value="PC_rep"/>
    <property type="match status" value="2"/>
</dbReference>
<feature type="compositionally biased region" description="Low complexity" evidence="6">
    <location>
        <begin position="1017"/>
        <end position="1050"/>
    </location>
</feature>
<dbReference type="Proteomes" id="UP000728185">
    <property type="component" value="Unassembled WGS sequence"/>
</dbReference>
<evidence type="ECO:0000259" key="8">
    <source>
        <dbReference type="Pfam" id="PF21505"/>
    </source>
</evidence>
<dbReference type="AlphaFoldDB" id="A0A8E0RQ77"/>
<dbReference type="Pfam" id="PF21505">
    <property type="entry name" value="RPN2_N"/>
    <property type="match status" value="1"/>
</dbReference>
<dbReference type="OrthoDB" id="261572at2759"/>
<proteinExistence type="inferred from homology"/>
<dbReference type="GO" id="GO:0042176">
    <property type="term" value="P:regulation of protein catabolic process"/>
    <property type="evidence" value="ECO:0007669"/>
    <property type="project" value="UniProtKB-UniRule"/>
</dbReference>
<dbReference type="Gene3D" id="1.25.10.10">
    <property type="entry name" value="Leucine-rich Repeat Variant"/>
    <property type="match status" value="1"/>
</dbReference>
<reference evidence="9" key="1">
    <citation type="submission" date="2019-05" db="EMBL/GenBank/DDBJ databases">
        <title>Annotation for the trematode Fasciolopsis buski.</title>
        <authorList>
            <person name="Choi Y.-J."/>
        </authorList>
    </citation>
    <scope>NUCLEOTIDE SEQUENCE</scope>
    <source>
        <strain evidence="9">HT</strain>
        <tissue evidence="9">Whole worm</tissue>
    </source>
</reference>
<feature type="compositionally biased region" description="Basic and acidic residues" evidence="6">
    <location>
        <begin position="920"/>
        <end position="955"/>
    </location>
</feature>
<evidence type="ECO:0000256" key="2">
    <source>
        <dbReference type="ARBA" id="ARBA00014929"/>
    </source>
</evidence>
<name>A0A8E0RQ77_9TREM</name>
<dbReference type="PIRSF" id="PIRSF015947">
    <property type="entry name" value="26S_Psome_Rpn2"/>
    <property type="match status" value="1"/>
</dbReference>
<accession>A0A8E0RQ77</accession>
<dbReference type="GO" id="GO:0005634">
    <property type="term" value="C:nucleus"/>
    <property type="evidence" value="ECO:0007669"/>
    <property type="project" value="TreeGrafter"/>
</dbReference>
<sequence>MALTSAAGLVSLLDDKGPEAKAFALRRLDELVDQFWAEISESVNKIEILYEDANFPYNKLAALLASKVYYHLAEYEDALHFALCAEDLFDINASSEFVETIVSKCIDKYIDLRVSQDHTAEGLGNLSRQDSTGDRTWTANSSTYKRLELVVNKMFDRCFEHKQYKQALGIAIETRRLDIFKKALTQAEDREGMLRYAFRVVLTLIDSARLRNQLLEILVSVFMSRPTATDAINVCQCLVLIDDPQATADTLERLLIQSAETAVTAYQIGFDLYENSTQVFLQRVTAALARSPKLDHLMKMLDKDNKQTEKKALVVDSASGSNTVIDANKEAKANGVDVKKDETKEETAPMTAVIEKPEPSTSTVPIVDSLSDSEKELKTRLENLISILSGDKVIELHLQFLIRNNKADLRLLERIRDDVRHSVTHNATVLANGIMHCGTTSDQFLRDHLNWLGKAVNWAKFTATATLGVIHRGHEKEALRLMSAYLPKDASGSSGSVYTEGGGLFALGLIHANHGGSMTEYLLNQTKEATAEPVRHGACLGLGLAAMGTGREDVYDQMKQNLYQDDAVTGEAAGIGIGLVMLGTGSTQVIEDLLGYAKETAHEKIIRGIALGIAMVMYGRLEEADELIDRLIVDNDPILRWAGMATIAMAYCGSGTNKPVQRLLHAAVSDTNDDVRRWAVTSLGFVLFKTPDQVPALVSLLAESYHPHLRFGAAMAIGIACAGTASKEALALLETLYEGTVPFVRQGALIATAMVLMQQNGITCPKSIEFREKCLKIVSDRHEDLLAKFGAILACGILDAGGCNMTISLQTRTGNNNMAAAVGLLVFQNFWFWYPLTNFISLALTPTTLIALNKDLKMPKMQFRSNAKPSAFAYPQLLQPEKEKKREKVETAILSITAKQRKKEADKKQHKEQQQQQQQRTKEVAGKQEKMDIDSSDVSKDAKPTAAESKEDKEPSFSLLNNPARVMRAQQRVMTIPDNSRYQTLKPITQAGILMVHDKRPQETEVLVELVHGHGPTGARTATASSSGATGPGGASSSDLAAGLSASSADSRTKPVHASTIGAYLDDDDDDDDDDDEDAEGVEEEDDAEQSTDDEEEEEEEEEDGLYTSAAVTIHDTDVEMDDAAAAAGISEPKRVKRKHATPSSGGRRTAKGAHTEPSPPKSFLFVDEEEGNLQSQSQPTRGVTTTTTSSTAAPSHEPMDVDQGEHKKPSEGDPKNSSSKPKEPDNS</sequence>
<dbReference type="PANTHER" id="PTHR10943:SF2">
    <property type="entry name" value="26S PROTEASOME NON-ATPASE REGULATORY SUBUNIT 1"/>
    <property type="match status" value="1"/>
</dbReference>
<comment type="similarity">
    <text evidence="1 5">Belongs to the proteasome subunit S1 family.</text>
</comment>
<dbReference type="InterPro" id="IPR016024">
    <property type="entry name" value="ARM-type_fold"/>
</dbReference>
<dbReference type="Pfam" id="PF18004">
    <property type="entry name" value="RPN2_C"/>
    <property type="match status" value="1"/>
</dbReference>
<dbReference type="PANTHER" id="PTHR10943">
    <property type="entry name" value="26S PROTEASOME NON-ATPASE REGULATORY SUBUNIT"/>
    <property type="match status" value="1"/>
</dbReference>
<evidence type="ECO:0000313" key="10">
    <source>
        <dbReference type="Proteomes" id="UP000728185"/>
    </source>
</evidence>
<feature type="compositionally biased region" description="Basic and acidic residues" evidence="6">
    <location>
        <begin position="1198"/>
        <end position="1228"/>
    </location>
</feature>
<feature type="domain" description="26S proteasome regulatory subunit RPN2 C-terminal" evidence="7">
    <location>
        <begin position="847"/>
        <end position="1008"/>
    </location>
</feature>
<feature type="compositionally biased region" description="Acidic residues" evidence="6">
    <location>
        <begin position="1065"/>
        <end position="1105"/>
    </location>
</feature>
<feature type="region of interest" description="Disordered" evidence="6">
    <location>
        <begin position="898"/>
        <end position="963"/>
    </location>
</feature>
<dbReference type="FunFam" id="1.25.10.10:FF:000017">
    <property type="entry name" value="26S proteasome non-ATPase regulatory subunit 1"/>
    <property type="match status" value="1"/>
</dbReference>
<keyword evidence="10" id="KW-1185">Reference proteome</keyword>
<dbReference type="InterPro" id="IPR048570">
    <property type="entry name" value="PSMD1_RPN2_N"/>
</dbReference>
<dbReference type="SUPFAM" id="SSF48371">
    <property type="entry name" value="ARM repeat"/>
    <property type="match status" value="1"/>
</dbReference>
<dbReference type="InterPro" id="IPR002015">
    <property type="entry name" value="Proteasome/cyclosome_rpt"/>
</dbReference>
<evidence type="ECO:0000313" key="9">
    <source>
        <dbReference type="EMBL" id="KAA0190331.1"/>
    </source>
</evidence>
<comment type="subunit">
    <text evidence="5">Component of the 19S proteasome regulatory particle complex. The 26S proteasome consists of a 20S core particle (CP) and two 19S regulatory subunits (RP).</text>
</comment>
<dbReference type="GO" id="GO:0034515">
    <property type="term" value="C:proteasome storage granule"/>
    <property type="evidence" value="ECO:0007669"/>
    <property type="project" value="TreeGrafter"/>
</dbReference>
<comment type="caution">
    <text evidence="9">The sequence shown here is derived from an EMBL/GenBank/DDBJ whole genome shotgun (WGS) entry which is preliminary data.</text>
</comment>
<feature type="compositionally biased region" description="Basic and acidic residues" evidence="6">
    <location>
        <begin position="903"/>
        <end position="913"/>
    </location>
</feature>
<dbReference type="EMBL" id="LUCM01007179">
    <property type="protein sequence ID" value="KAA0190331.1"/>
    <property type="molecule type" value="Genomic_DNA"/>
</dbReference>
<protein>
    <recommendedName>
        <fullName evidence="2 5">26S proteasome non-ATPase regulatory subunit 1</fullName>
    </recommendedName>
</protein>
<dbReference type="GO" id="GO:0030234">
    <property type="term" value="F:enzyme regulator activity"/>
    <property type="evidence" value="ECO:0007669"/>
    <property type="project" value="UniProtKB-UniRule"/>
</dbReference>
<feature type="region of interest" description="Disordered" evidence="6">
    <location>
        <begin position="1015"/>
        <end position="1228"/>
    </location>
</feature>
<organism evidence="9 10">
    <name type="scientific">Fasciolopsis buskii</name>
    <dbReference type="NCBI Taxonomy" id="27845"/>
    <lineage>
        <taxon>Eukaryota</taxon>
        <taxon>Metazoa</taxon>
        <taxon>Spiralia</taxon>
        <taxon>Lophotrochozoa</taxon>
        <taxon>Platyhelminthes</taxon>
        <taxon>Trematoda</taxon>
        <taxon>Digenea</taxon>
        <taxon>Plagiorchiida</taxon>
        <taxon>Echinostomata</taxon>
        <taxon>Echinostomatoidea</taxon>
        <taxon>Fasciolidae</taxon>
        <taxon>Fasciolopsis</taxon>
    </lineage>
</organism>
<comment type="function">
    <text evidence="5">Component of the 26S proteasome, a multiprotein complex involved in the ATP-dependent degradation of ubiquitinated proteins. This complex plays a key role in the maintenance of protein homeostasis by removing misfolded or damaged proteins, which could impair cellular functions, and by removing proteins whose functions are no longer required. Therefore, the proteasome participates in numerous cellular processes, including cell cycle progression, apoptosis, or DNA damage repair.</text>
</comment>
<evidence type="ECO:0000256" key="5">
    <source>
        <dbReference type="PIRNR" id="PIRNR015947"/>
    </source>
</evidence>
<dbReference type="GO" id="GO:0008540">
    <property type="term" value="C:proteasome regulatory particle, base subcomplex"/>
    <property type="evidence" value="ECO:0007669"/>
    <property type="project" value="UniProtKB-UniRule"/>
</dbReference>
<dbReference type="Pfam" id="PF13646">
    <property type="entry name" value="HEAT_2"/>
    <property type="match status" value="1"/>
</dbReference>
<keyword evidence="3" id="KW-0677">Repeat</keyword>
<gene>
    <name evidence="9" type="ORF">FBUS_07082</name>
</gene>
<evidence type="ECO:0000259" key="7">
    <source>
        <dbReference type="Pfam" id="PF18004"/>
    </source>
</evidence>
<feature type="compositionally biased region" description="Polar residues" evidence="6">
    <location>
        <begin position="1173"/>
        <end position="1184"/>
    </location>
</feature>
<dbReference type="InterPro" id="IPR040623">
    <property type="entry name" value="RPN2_C"/>
</dbReference>
<dbReference type="InterPro" id="IPR011989">
    <property type="entry name" value="ARM-like"/>
</dbReference>
<dbReference type="GO" id="GO:0043161">
    <property type="term" value="P:proteasome-mediated ubiquitin-dependent protein catabolic process"/>
    <property type="evidence" value="ECO:0007669"/>
    <property type="project" value="TreeGrafter"/>
</dbReference>
<keyword evidence="4 5" id="KW-0647">Proteasome</keyword>
<evidence type="ECO:0000256" key="4">
    <source>
        <dbReference type="ARBA" id="ARBA00022942"/>
    </source>
</evidence>
<feature type="domain" description="26S proteasome non-ATPase regulatory subunit 1/RPN2 N-terminal" evidence="8">
    <location>
        <begin position="4"/>
        <end position="301"/>
    </location>
</feature>
<evidence type="ECO:0000256" key="6">
    <source>
        <dbReference type="SAM" id="MobiDB-lite"/>
    </source>
</evidence>
<evidence type="ECO:0000256" key="1">
    <source>
        <dbReference type="ARBA" id="ARBA00006308"/>
    </source>
</evidence>